<proteinExistence type="predicted"/>
<dbReference type="GO" id="GO:0000287">
    <property type="term" value="F:magnesium ion binding"/>
    <property type="evidence" value="ECO:0007669"/>
    <property type="project" value="TreeGrafter"/>
</dbReference>
<dbReference type="GO" id="GO:0042357">
    <property type="term" value="P:thiamine diphosphate metabolic process"/>
    <property type="evidence" value="ECO:0007669"/>
    <property type="project" value="TreeGrafter"/>
</dbReference>
<accession>A0A232LYL0</accession>
<dbReference type="CDD" id="cd07758">
    <property type="entry name" value="ThTPase"/>
    <property type="match status" value="1"/>
</dbReference>
<dbReference type="InterPro" id="IPR012177">
    <property type="entry name" value="ThTPase_euk"/>
</dbReference>
<dbReference type="Proteomes" id="UP000243515">
    <property type="component" value="Unassembled WGS sequence"/>
</dbReference>
<protein>
    <submittedName>
        <fullName evidence="1">Uncharacterized protein</fullName>
    </submittedName>
</protein>
<dbReference type="PANTHER" id="PTHR14586:SF1">
    <property type="entry name" value="THIAMINE-TRIPHOSPHATASE"/>
    <property type="match status" value="1"/>
</dbReference>
<dbReference type="EMBL" id="NPHW01003653">
    <property type="protein sequence ID" value="OXV09202.1"/>
    <property type="molecule type" value="Genomic_DNA"/>
</dbReference>
<evidence type="ECO:0000313" key="2">
    <source>
        <dbReference type="Proteomes" id="UP000243515"/>
    </source>
</evidence>
<dbReference type="OrthoDB" id="442176at2759"/>
<reference evidence="1 2" key="1">
    <citation type="journal article" date="2015" name="Environ. Microbiol.">
        <title>Metagenome sequence of Elaphomyces granulatus from sporocarp tissue reveals Ascomycota ectomycorrhizal fingerprints of genome expansion and a Proteobacteria-rich microbiome.</title>
        <authorList>
            <person name="Quandt C.A."/>
            <person name="Kohler A."/>
            <person name="Hesse C.N."/>
            <person name="Sharpton T.J."/>
            <person name="Martin F."/>
            <person name="Spatafora J.W."/>
        </authorList>
    </citation>
    <scope>NUCLEOTIDE SEQUENCE [LARGE SCALE GENOMIC DNA]</scope>
    <source>
        <strain evidence="1 2">OSC145934</strain>
    </source>
</reference>
<evidence type="ECO:0000313" key="1">
    <source>
        <dbReference type="EMBL" id="OXV09202.1"/>
    </source>
</evidence>
<dbReference type="AlphaFoldDB" id="A0A232LYL0"/>
<organism evidence="1 2">
    <name type="scientific">Elaphomyces granulatus</name>
    <dbReference type="NCBI Taxonomy" id="519963"/>
    <lineage>
        <taxon>Eukaryota</taxon>
        <taxon>Fungi</taxon>
        <taxon>Dikarya</taxon>
        <taxon>Ascomycota</taxon>
        <taxon>Pezizomycotina</taxon>
        <taxon>Eurotiomycetes</taxon>
        <taxon>Eurotiomycetidae</taxon>
        <taxon>Eurotiales</taxon>
        <taxon>Elaphomycetaceae</taxon>
        <taxon>Elaphomyces</taxon>
    </lineage>
</organism>
<dbReference type="GO" id="GO:0050333">
    <property type="term" value="F:thiamine triphosphate phosphatase activity"/>
    <property type="evidence" value="ECO:0007669"/>
    <property type="project" value="InterPro"/>
</dbReference>
<dbReference type="InterPro" id="IPR033469">
    <property type="entry name" value="CYTH-like_dom_sf"/>
</dbReference>
<comment type="caution">
    <text evidence="1">The sequence shown here is derived from an EMBL/GenBank/DDBJ whole genome shotgun (WGS) entry which is preliminary data.</text>
</comment>
<dbReference type="SUPFAM" id="SSF55154">
    <property type="entry name" value="CYTH-like phosphatases"/>
    <property type="match status" value="1"/>
</dbReference>
<dbReference type="PANTHER" id="PTHR14586">
    <property type="entry name" value="THIAMINE-TRIPHOSPHATASE"/>
    <property type="match status" value="1"/>
</dbReference>
<gene>
    <name evidence="1" type="ORF">Egran_03035</name>
</gene>
<name>A0A232LYL0_9EURO</name>
<dbReference type="Gene3D" id="2.40.320.10">
    <property type="entry name" value="Hypothetical Protein Pfu-838710-001"/>
    <property type="match status" value="1"/>
</dbReference>
<dbReference type="InterPro" id="IPR039582">
    <property type="entry name" value="THTPA"/>
</dbReference>
<dbReference type="GO" id="GO:0006772">
    <property type="term" value="P:thiamine metabolic process"/>
    <property type="evidence" value="ECO:0007669"/>
    <property type="project" value="InterPro"/>
</dbReference>
<keyword evidence="2" id="KW-1185">Reference proteome</keyword>
<sequence length="215" mass="24523">MYRSAAACLLEVERKFRSLAVRELTQHGGEPPFRSLQRLGSHQIQDVYYDRSNLLSAAGVWVRNRNGQWEAKVNQGGTFTNSRFEELSDIRDIARCVARWTGIATEDEKHGVKANFGLEPIATIGTERATWIADEDFRIVSDVMDFGHSVGEVELQQWANLTASTEASVEQQKRQIMQEMDDRIGAFMKRYAWAFSPGKPKGKLTAYFEWKSGRR</sequence>